<proteinExistence type="inferred from homology"/>
<dbReference type="OrthoDB" id="8678477at2"/>
<dbReference type="Gene3D" id="3.40.190.10">
    <property type="entry name" value="Periplasmic binding protein-like II"/>
    <property type="match status" value="1"/>
</dbReference>
<feature type="chain" id="PRO_5013094488" evidence="2">
    <location>
        <begin position="34"/>
        <end position="336"/>
    </location>
</feature>
<dbReference type="PANTHER" id="PTHR42928:SF5">
    <property type="entry name" value="BLR1237 PROTEIN"/>
    <property type="match status" value="1"/>
</dbReference>
<dbReference type="Proteomes" id="UP000194161">
    <property type="component" value="Chromosome"/>
</dbReference>
<keyword evidence="2" id="KW-0732">Signal</keyword>
<gene>
    <name evidence="3" type="ORF">CAL15_15595</name>
</gene>
<dbReference type="PROSITE" id="PS51318">
    <property type="entry name" value="TAT"/>
    <property type="match status" value="1"/>
</dbReference>
<dbReference type="AlphaFoldDB" id="A0A1W6ZED2"/>
<dbReference type="RefSeq" id="WP_086079441.1">
    <property type="nucleotide sequence ID" value="NZ_CP021111.1"/>
</dbReference>
<dbReference type="STRING" id="463040.CAL15_15595"/>
<comment type="similarity">
    <text evidence="1">Belongs to the UPF0065 (bug) family.</text>
</comment>
<organism evidence="3 4">
    <name type="scientific">Bordetella genomosp. 13</name>
    <dbReference type="NCBI Taxonomy" id="463040"/>
    <lineage>
        <taxon>Bacteria</taxon>
        <taxon>Pseudomonadati</taxon>
        <taxon>Pseudomonadota</taxon>
        <taxon>Betaproteobacteria</taxon>
        <taxon>Burkholderiales</taxon>
        <taxon>Alcaligenaceae</taxon>
        <taxon>Bordetella</taxon>
    </lineage>
</organism>
<dbReference type="InterPro" id="IPR006311">
    <property type="entry name" value="TAT_signal"/>
</dbReference>
<dbReference type="InterPro" id="IPR005064">
    <property type="entry name" value="BUG"/>
</dbReference>
<dbReference type="CDD" id="cd13578">
    <property type="entry name" value="PBP2_Bug27"/>
    <property type="match status" value="1"/>
</dbReference>
<dbReference type="Gene3D" id="3.40.190.150">
    <property type="entry name" value="Bordetella uptake gene, domain 1"/>
    <property type="match status" value="1"/>
</dbReference>
<accession>A0A1W6ZED2</accession>
<evidence type="ECO:0000256" key="2">
    <source>
        <dbReference type="SAM" id="SignalP"/>
    </source>
</evidence>
<dbReference type="PANTHER" id="PTHR42928">
    <property type="entry name" value="TRICARBOXYLATE-BINDING PROTEIN"/>
    <property type="match status" value="1"/>
</dbReference>
<feature type="signal peptide" evidence="2">
    <location>
        <begin position="1"/>
        <end position="33"/>
    </location>
</feature>
<dbReference type="KEGG" id="bgm:CAL15_15595"/>
<dbReference type="InterPro" id="IPR042100">
    <property type="entry name" value="Bug_dom1"/>
</dbReference>
<dbReference type="SUPFAM" id="SSF53850">
    <property type="entry name" value="Periplasmic binding protein-like II"/>
    <property type="match status" value="1"/>
</dbReference>
<dbReference type="Pfam" id="PF03401">
    <property type="entry name" value="TctC"/>
    <property type="match status" value="1"/>
</dbReference>
<evidence type="ECO:0000256" key="1">
    <source>
        <dbReference type="ARBA" id="ARBA00006987"/>
    </source>
</evidence>
<sequence>MTYRSTAFNLSRRTAVLGGVTALALAPFASAWAQDAAAGFPKRPVTLVVPYTPGGPTDLTGRIIGEALAKKWGQPVIIENRPGAGGNIGSAMVAKAQPDGYTVVLGVTGSHAINKWLYKNLPYDPQTDFEPIGMAAIYANAIVANPGVPANTLQELVALARKEPAKYAYGSDGNGAASHLSMELVKAQAKIEMTHIPYKGSAPLLNDLLGGTVPVGITGLPSAAPYIQSGKLKLLAITSARDYSGNNYPSIASQGFAGFDTAAFSGIFAPKGTPKAIVDKMSADLAAVLGQDDVKEKMHKLGLEVQPTTSAEFAAFLSRQIAQWREAVQISGAQVD</sequence>
<evidence type="ECO:0000313" key="3">
    <source>
        <dbReference type="EMBL" id="ARP95679.1"/>
    </source>
</evidence>
<name>A0A1W6ZED2_9BORD</name>
<dbReference type="EMBL" id="CP021111">
    <property type="protein sequence ID" value="ARP95679.1"/>
    <property type="molecule type" value="Genomic_DNA"/>
</dbReference>
<dbReference type="PIRSF" id="PIRSF017082">
    <property type="entry name" value="YflP"/>
    <property type="match status" value="1"/>
</dbReference>
<reference evidence="3 4" key="1">
    <citation type="submission" date="2017-05" db="EMBL/GenBank/DDBJ databases">
        <title>Complete and WGS of Bordetella genogroups.</title>
        <authorList>
            <person name="Spilker T."/>
            <person name="LiPuma J."/>
        </authorList>
    </citation>
    <scope>NUCLEOTIDE SEQUENCE [LARGE SCALE GENOMIC DNA]</scope>
    <source>
        <strain evidence="3 4">AU7206</strain>
    </source>
</reference>
<evidence type="ECO:0000313" key="4">
    <source>
        <dbReference type="Proteomes" id="UP000194161"/>
    </source>
</evidence>
<protein>
    <submittedName>
        <fullName evidence="3">LacI family transcriptional regulator</fullName>
    </submittedName>
</protein>
<keyword evidence="4" id="KW-1185">Reference proteome</keyword>